<sequence length="77" mass="8912">MQVLCIKDGICQKRYVKEYQEVISIDGDGSPQYCKKNDGRTFNISNHIINNQDIVSYNLILKRKHNCHIKIEICASI</sequence>
<evidence type="ECO:0000313" key="3">
    <source>
        <dbReference type="Proteomes" id="UP000006727"/>
    </source>
</evidence>
<reference evidence="2" key="3">
    <citation type="submission" date="2020-12" db="UniProtKB">
        <authorList>
            <consortium name="EnsemblPlants"/>
        </authorList>
    </citation>
    <scope>IDENTIFICATION</scope>
</reference>
<name>A0A2K1JGT5_PHYPA</name>
<dbReference type="Gramene" id="Pp3c14_7910V3.1">
    <property type="protein sequence ID" value="PAC:32961731.CDS.1"/>
    <property type="gene ID" value="Pp3c14_7910"/>
</dbReference>
<organism evidence="1">
    <name type="scientific">Physcomitrium patens</name>
    <name type="common">Spreading-leaved earth moss</name>
    <name type="synonym">Physcomitrella patens</name>
    <dbReference type="NCBI Taxonomy" id="3218"/>
    <lineage>
        <taxon>Eukaryota</taxon>
        <taxon>Viridiplantae</taxon>
        <taxon>Streptophyta</taxon>
        <taxon>Embryophyta</taxon>
        <taxon>Bryophyta</taxon>
        <taxon>Bryophytina</taxon>
        <taxon>Bryopsida</taxon>
        <taxon>Funariidae</taxon>
        <taxon>Funariales</taxon>
        <taxon>Funariaceae</taxon>
        <taxon>Physcomitrium</taxon>
    </lineage>
</organism>
<proteinExistence type="predicted"/>
<keyword evidence="3" id="KW-1185">Reference proteome</keyword>
<dbReference type="PaxDb" id="3218-PP1S79_217V6.1"/>
<dbReference type="AlphaFoldDB" id="A0A2K1JGT5"/>
<reference evidence="1 3" key="2">
    <citation type="journal article" date="2018" name="Plant J.">
        <title>The Physcomitrella patens chromosome-scale assembly reveals moss genome structure and evolution.</title>
        <authorList>
            <person name="Lang D."/>
            <person name="Ullrich K.K."/>
            <person name="Murat F."/>
            <person name="Fuchs J."/>
            <person name="Jenkins J."/>
            <person name="Haas F.B."/>
            <person name="Piednoel M."/>
            <person name="Gundlach H."/>
            <person name="Van Bel M."/>
            <person name="Meyberg R."/>
            <person name="Vives C."/>
            <person name="Morata J."/>
            <person name="Symeonidi A."/>
            <person name="Hiss M."/>
            <person name="Muchero W."/>
            <person name="Kamisugi Y."/>
            <person name="Saleh O."/>
            <person name="Blanc G."/>
            <person name="Decker E.L."/>
            <person name="van Gessel N."/>
            <person name="Grimwood J."/>
            <person name="Hayes R.D."/>
            <person name="Graham S.W."/>
            <person name="Gunter L.E."/>
            <person name="McDaniel S.F."/>
            <person name="Hoernstein S.N.W."/>
            <person name="Larsson A."/>
            <person name="Li F.W."/>
            <person name="Perroud P.F."/>
            <person name="Phillips J."/>
            <person name="Ranjan P."/>
            <person name="Rokshar D.S."/>
            <person name="Rothfels C.J."/>
            <person name="Schneider L."/>
            <person name="Shu S."/>
            <person name="Stevenson D.W."/>
            <person name="Thummler F."/>
            <person name="Tillich M."/>
            <person name="Villarreal Aguilar J.C."/>
            <person name="Widiez T."/>
            <person name="Wong G.K."/>
            <person name="Wymore A."/>
            <person name="Zhang Y."/>
            <person name="Zimmer A.D."/>
            <person name="Quatrano R.S."/>
            <person name="Mayer K.F.X."/>
            <person name="Goodstein D."/>
            <person name="Casacuberta J.M."/>
            <person name="Vandepoele K."/>
            <person name="Reski R."/>
            <person name="Cuming A.C."/>
            <person name="Tuskan G.A."/>
            <person name="Maumus F."/>
            <person name="Salse J."/>
            <person name="Schmutz J."/>
            <person name="Rensing S.A."/>
        </authorList>
    </citation>
    <scope>NUCLEOTIDE SEQUENCE [LARGE SCALE GENOMIC DNA]</scope>
    <source>
        <strain evidence="2 3">cv. Gransden 2004</strain>
    </source>
</reference>
<reference evidence="1 3" key="1">
    <citation type="journal article" date="2008" name="Science">
        <title>The Physcomitrella genome reveals evolutionary insights into the conquest of land by plants.</title>
        <authorList>
            <person name="Rensing S."/>
            <person name="Lang D."/>
            <person name="Zimmer A."/>
            <person name="Terry A."/>
            <person name="Salamov A."/>
            <person name="Shapiro H."/>
            <person name="Nishiyama T."/>
            <person name="Perroud P.-F."/>
            <person name="Lindquist E."/>
            <person name="Kamisugi Y."/>
            <person name="Tanahashi T."/>
            <person name="Sakakibara K."/>
            <person name="Fujita T."/>
            <person name="Oishi K."/>
            <person name="Shin-I T."/>
            <person name="Kuroki Y."/>
            <person name="Toyoda A."/>
            <person name="Suzuki Y."/>
            <person name="Hashimoto A."/>
            <person name="Yamaguchi K."/>
            <person name="Sugano A."/>
            <person name="Kohara Y."/>
            <person name="Fujiyama A."/>
            <person name="Anterola A."/>
            <person name="Aoki S."/>
            <person name="Ashton N."/>
            <person name="Barbazuk W.B."/>
            <person name="Barker E."/>
            <person name="Bennetzen J."/>
            <person name="Bezanilla M."/>
            <person name="Blankenship R."/>
            <person name="Cho S.H."/>
            <person name="Dutcher S."/>
            <person name="Estelle M."/>
            <person name="Fawcett J.A."/>
            <person name="Gundlach H."/>
            <person name="Hanada K."/>
            <person name="Heyl A."/>
            <person name="Hicks K.A."/>
            <person name="Hugh J."/>
            <person name="Lohr M."/>
            <person name="Mayer K."/>
            <person name="Melkozernov A."/>
            <person name="Murata T."/>
            <person name="Nelson D."/>
            <person name="Pils B."/>
            <person name="Prigge M."/>
            <person name="Reiss B."/>
            <person name="Renner T."/>
            <person name="Rombauts S."/>
            <person name="Rushton P."/>
            <person name="Sanderfoot A."/>
            <person name="Schween G."/>
            <person name="Shiu S.-H."/>
            <person name="Stueber K."/>
            <person name="Theodoulou F.L."/>
            <person name="Tu H."/>
            <person name="Van de Peer Y."/>
            <person name="Verrier P.J."/>
            <person name="Waters E."/>
            <person name="Wood A."/>
            <person name="Yang L."/>
            <person name="Cove D."/>
            <person name="Cuming A."/>
            <person name="Hasebe M."/>
            <person name="Lucas S."/>
            <person name="Mishler D.B."/>
            <person name="Reski R."/>
            <person name="Grigoriev I."/>
            <person name="Quatrano R.S."/>
            <person name="Boore J.L."/>
        </authorList>
    </citation>
    <scope>NUCLEOTIDE SEQUENCE [LARGE SCALE GENOMIC DNA]</scope>
    <source>
        <strain evidence="2 3">cv. Gransden 2004</strain>
    </source>
</reference>
<dbReference type="Proteomes" id="UP000006727">
    <property type="component" value="Chromosome 14"/>
</dbReference>
<evidence type="ECO:0000313" key="1">
    <source>
        <dbReference type="EMBL" id="PNR40774.1"/>
    </source>
</evidence>
<gene>
    <name evidence="1" type="ORF">PHYPA_018177</name>
</gene>
<protein>
    <submittedName>
        <fullName evidence="1 2">Uncharacterized protein</fullName>
    </submittedName>
</protein>
<dbReference type="InParanoid" id="A0A2K1JGT5"/>
<dbReference type="EnsemblPlants" id="Pp3c14_7910V3.1">
    <property type="protein sequence ID" value="PAC:32961731.CDS.1"/>
    <property type="gene ID" value="Pp3c14_7910"/>
</dbReference>
<accession>A0A2K1JGT5</accession>
<evidence type="ECO:0000313" key="2">
    <source>
        <dbReference type="EnsemblPlants" id="PAC:32961731.CDS.1"/>
    </source>
</evidence>
<dbReference type="EMBL" id="ABEU02000014">
    <property type="protein sequence ID" value="PNR40774.1"/>
    <property type="molecule type" value="Genomic_DNA"/>
</dbReference>
<dbReference type="STRING" id="3218.A0A2K1JGT5"/>